<evidence type="ECO:0000313" key="6">
    <source>
        <dbReference type="Proteomes" id="UP000472971"/>
    </source>
</evidence>
<dbReference type="PANTHER" id="PTHR43046">
    <property type="entry name" value="GDP-MANNOSE MANNOSYL HYDROLASE"/>
    <property type="match status" value="1"/>
</dbReference>
<dbReference type="CDD" id="cd02883">
    <property type="entry name" value="NUDIX_Hydrolase"/>
    <property type="match status" value="1"/>
</dbReference>
<dbReference type="Proteomes" id="UP000472971">
    <property type="component" value="Unassembled WGS sequence"/>
</dbReference>
<sequence>MLYVNVRAIIERSIPNGREIIIQKRDKPYEGETPYELPGGRINKFESYIDALKREVKEETGLTVTKIFGESTRLTTLQKSTEVEVLRPYASYQTLKGPVDSLGLYFRCEAVGELFHTGDETSEIRWIKINKLKDLILNDEIQFSWVDRSGILYYLKEFT</sequence>
<keyword evidence="2" id="KW-0378">Hydrolase</keyword>
<dbReference type="EMBL" id="JACEIO010000006">
    <property type="protein sequence ID" value="MBA4536371.1"/>
    <property type="molecule type" value="Genomic_DNA"/>
</dbReference>
<comment type="caution">
    <text evidence="5">The sequence shown here is derived from an EMBL/GenBank/DDBJ whole genome shotgun (WGS) entry which is preliminary data.</text>
</comment>
<protein>
    <submittedName>
        <fullName evidence="5">NUDIX domain-containing protein</fullName>
    </submittedName>
</protein>
<dbReference type="Proteomes" id="UP000570010">
    <property type="component" value="Unassembled WGS sequence"/>
</dbReference>
<dbReference type="InterPro" id="IPR000086">
    <property type="entry name" value="NUDIX_hydrolase_dom"/>
</dbReference>
<name>A0A6B3VRV8_9BACI</name>
<dbReference type="Gene3D" id="3.90.79.10">
    <property type="entry name" value="Nucleoside Triphosphate Pyrophosphohydrolase"/>
    <property type="match status" value="1"/>
</dbReference>
<dbReference type="EMBL" id="JAAIWN010000006">
    <property type="protein sequence ID" value="NEY80739.1"/>
    <property type="molecule type" value="Genomic_DNA"/>
</dbReference>
<dbReference type="Pfam" id="PF00293">
    <property type="entry name" value="NUDIX"/>
    <property type="match status" value="1"/>
</dbReference>
<feature type="domain" description="Nudix hydrolase" evidence="3">
    <location>
        <begin position="1"/>
        <end position="149"/>
    </location>
</feature>
<organism evidence="5 6">
    <name type="scientific">Bacillus aquiflavi</name>
    <dbReference type="NCBI Taxonomy" id="2672567"/>
    <lineage>
        <taxon>Bacteria</taxon>
        <taxon>Bacillati</taxon>
        <taxon>Bacillota</taxon>
        <taxon>Bacilli</taxon>
        <taxon>Bacillales</taxon>
        <taxon>Bacillaceae</taxon>
        <taxon>Bacillus</taxon>
    </lineage>
</organism>
<dbReference type="PROSITE" id="PS00893">
    <property type="entry name" value="NUDIX_BOX"/>
    <property type="match status" value="1"/>
</dbReference>
<evidence type="ECO:0000256" key="2">
    <source>
        <dbReference type="ARBA" id="ARBA00022801"/>
    </source>
</evidence>
<evidence type="ECO:0000313" key="7">
    <source>
        <dbReference type="Proteomes" id="UP000570010"/>
    </source>
</evidence>
<evidence type="ECO:0000313" key="5">
    <source>
        <dbReference type="EMBL" id="NEY80739.1"/>
    </source>
</evidence>
<proteinExistence type="predicted"/>
<evidence type="ECO:0000313" key="4">
    <source>
        <dbReference type="EMBL" id="MBA4536371.1"/>
    </source>
</evidence>
<dbReference type="InterPro" id="IPR020084">
    <property type="entry name" value="NUDIX_hydrolase_CS"/>
</dbReference>
<dbReference type="InterPro" id="IPR015797">
    <property type="entry name" value="NUDIX_hydrolase-like_dom_sf"/>
</dbReference>
<evidence type="ECO:0000259" key="3">
    <source>
        <dbReference type="PROSITE" id="PS51462"/>
    </source>
</evidence>
<evidence type="ECO:0000256" key="1">
    <source>
        <dbReference type="ARBA" id="ARBA00001946"/>
    </source>
</evidence>
<keyword evidence="6" id="KW-1185">Reference proteome</keyword>
<gene>
    <name evidence="5" type="ORF">G4D64_04205</name>
    <name evidence="4" type="ORF">H1Z61_04240</name>
</gene>
<dbReference type="PROSITE" id="PS51462">
    <property type="entry name" value="NUDIX"/>
    <property type="match status" value="1"/>
</dbReference>
<reference evidence="4 7" key="2">
    <citation type="submission" date="2020-07" db="EMBL/GenBank/DDBJ databases">
        <authorList>
            <person name="Feng H."/>
        </authorList>
    </citation>
    <scope>NUCLEOTIDE SEQUENCE [LARGE SCALE GENOMIC DNA]</scope>
    <source>
        <strain evidence="7">s-12</strain>
        <strain evidence="4">S-12</strain>
    </source>
</reference>
<dbReference type="RefSeq" id="WP_163240431.1">
    <property type="nucleotide sequence ID" value="NZ_CP082780.1"/>
</dbReference>
<dbReference type="PANTHER" id="PTHR43046:SF14">
    <property type="entry name" value="MUTT_NUDIX FAMILY PROTEIN"/>
    <property type="match status" value="1"/>
</dbReference>
<reference evidence="5 6" key="1">
    <citation type="submission" date="2020-02" db="EMBL/GenBank/DDBJ databases">
        <title>Bacillus aquiflavi sp. nov., isolated from yellow water of strong flavor Chinese baijiu in Yibin region of China.</title>
        <authorList>
            <person name="Xie J."/>
        </authorList>
    </citation>
    <scope>NUCLEOTIDE SEQUENCE [LARGE SCALE GENOMIC DNA]</scope>
    <source>
        <strain evidence="5 6">3H-10</strain>
    </source>
</reference>
<comment type="cofactor">
    <cofactor evidence="1">
        <name>Mg(2+)</name>
        <dbReference type="ChEBI" id="CHEBI:18420"/>
    </cofactor>
</comment>
<dbReference type="AlphaFoldDB" id="A0A6B3VRV8"/>
<dbReference type="GO" id="GO:0016787">
    <property type="term" value="F:hydrolase activity"/>
    <property type="evidence" value="ECO:0007669"/>
    <property type="project" value="UniProtKB-KW"/>
</dbReference>
<dbReference type="SUPFAM" id="SSF55811">
    <property type="entry name" value="Nudix"/>
    <property type="match status" value="1"/>
</dbReference>
<accession>A0A6B3VRV8</accession>